<evidence type="ECO:0000256" key="7">
    <source>
        <dbReference type="ARBA" id="ARBA00023053"/>
    </source>
</evidence>
<dbReference type="RefSeq" id="WP_036098020.1">
    <property type="nucleotide sequence ID" value="NZ_AODF01000029.1"/>
</dbReference>
<dbReference type="EMBL" id="AODF01000029">
    <property type="protein sequence ID" value="EUJ28199.1"/>
    <property type="molecule type" value="Genomic_DNA"/>
</dbReference>
<evidence type="ECO:0000256" key="12">
    <source>
        <dbReference type="ARBA" id="ARBA00035585"/>
    </source>
</evidence>
<keyword evidence="8 14" id="KW-0406">Ion transport</keyword>
<evidence type="ECO:0000256" key="3">
    <source>
        <dbReference type="ARBA" id="ARBA00022475"/>
    </source>
</evidence>
<keyword evidence="2 14" id="KW-0813">Transport</keyword>
<feature type="binding site" evidence="14">
    <location>
        <position position="70"/>
    </location>
    <ligand>
        <name>Na(+)</name>
        <dbReference type="ChEBI" id="CHEBI:29101"/>
        <note>structural</note>
    </ligand>
</feature>
<keyword evidence="6 14" id="KW-1133">Transmembrane helix</keyword>
<evidence type="ECO:0000256" key="13">
    <source>
        <dbReference type="ARBA" id="ARBA00049940"/>
    </source>
</evidence>
<protein>
    <recommendedName>
        <fullName evidence="14">Fluoride-specific ion channel FluC</fullName>
    </recommendedName>
</protein>
<comment type="subcellular location">
    <subcellularLocation>
        <location evidence="1 14">Cell membrane</location>
        <topology evidence="1 14">Multi-pass membrane protein</topology>
    </subcellularLocation>
</comment>
<comment type="catalytic activity">
    <reaction evidence="12">
        <text>fluoride(in) = fluoride(out)</text>
        <dbReference type="Rhea" id="RHEA:76159"/>
        <dbReference type="ChEBI" id="CHEBI:17051"/>
    </reaction>
    <physiologicalReaction direction="left-to-right" evidence="12">
        <dbReference type="Rhea" id="RHEA:76160"/>
    </physiologicalReaction>
</comment>
<evidence type="ECO:0000313" key="15">
    <source>
        <dbReference type="EMBL" id="EUJ28199.1"/>
    </source>
</evidence>
<feature type="binding site" evidence="14">
    <location>
        <position position="73"/>
    </location>
    <ligand>
        <name>Na(+)</name>
        <dbReference type="ChEBI" id="CHEBI:29101"/>
        <note>structural</note>
    </ligand>
</feature>
<evidence type="ECO:0000256" key="9">
    <source>
        <dbReference type="ARBA" id="ARBA00023136"/>
    </source>
</evidence>
<evidence type="ECO:0000256" key="11">
    <source>
        <dbReference type="ARBA" id="ARBA00035120"/>
    </source>
</evidence>
<keyword evidence="5 14" id="KW-0479">Metal-binding</keyword>
<keyword evidence="4 14" id="KW-0812">Transmembrane</keyword>
<comment type="caution">
    <text evidence="14">Lacks conserved residue(s) required for the propagation of feature annotation.</text>
</comment>
<feature type="transmembrane region" description="Helical" evidence="14">
    <location>
        <begin position="94"/>
        <end position="115"/>
    </location>
</feature>
<dbReference type="PANTHER" id="PTHR28259">
    <property type="entry name" value="FLUORIDE EXPORT PROTEIN 1-RELATED"/>
    <property type="match status" value="1"/>
</dbReference>
<dbReference type="Pfam" id="PF02537">
    <property type="entry name" value="CRCB"/>
    <property type="match status" value="1"/>
</dbReference>
<comment type="caution">
    <text evidence="15">The sequence shown here is derived from an EMBL/GenBank/DDBJ whole genome shotgun (WGS) entry which is preliminary data.</text>
</comment>
<dbReference type="NCBIfam" id="NF010810">
    <property type="entry name" value="PRK14214.1"/>
    <property type="match status" value="1"/>
</dbReference>
<keyword evidence="3 14" id="KW-1003">Cell membrane</keyword>
<dbReference type="Proteomes" id="UP000019249">
    <property type="component" value="Unassembled WGS sequence"/>
</dbReference>
<evidence type="ECO:0000256" key="2">
    <source>
        <dbReference type="ARBA" id="ARBA00022448"/>
    </source>
</evidence>
<evidence type="ECO:0000256" key="5">
    <source>
        <dbReference type="ARBA" id="ARBA00022723"/>
    </source>
</evidence>
<comment type="function">
    <text evidence="13 14">Fluoride-specific ion channel. Important for reducing fluoride concentration in the cell, thus reducing its toxicity.</text>
</comment>
<organism evidence="15 16">
    <name type="scientific">Listeria floridensis FSL S10-1187</name>
    <dbReference type="NCBI Taxonomy" id="1265817"/>
    <lineage>
        <taxon>Bacteria</taxon>
        <taxon>Bacillati</taxon>
        <taxon>Bacillota</taxon>
        <taxon>Bacilli</taxon>
        <taxon>Bacillales</taxon>
        <taxon>Listeriaceae</taxon>
        <taxon>Listeria</taxon>
    </lineage>
</organism>
<sequence>MLNFLIVGFGAAFGGMTRYSLTVFLKKKWKSDFPWPTFLINLSGSFLLGFIVSSGLSSLFVLLLGTGFMGGYTTFSTFKVENIELYRRKEFRKLGSYLLFSYGFGLLAAFLGILLGTSL</sequence>
<name>A0ABN0RCW9_9LIST</name>
<accession>A0ABN0RCW9</accession>
<evidence type="ECO:0000256" key="6">
    <source>
        <dbReference type="ARBA" id="ARBA00022989"/>
    </source>
</evidence>
<comment type="similarity">
    <text evidence="11 14">Belongs to the fluoride channel Fluc/FEX (TC 1.A.43) family.</text>
</comment>
<keyword evidence="9 14" id="KW-0472">Membrane</keyword>
<keyword evidence="16" id="KW-1185">Reference proteome</keyword>
<evidence type="ECO:0000256" key="8">
    <source>
        <dbReference type="ARBA" id="ARBA00023065"/>
    </source>
</evidence>
<reference evidence="15 16" key="1">
    <citation type="journal article" date="2014" name="Int. J. Syst. Evol. Microbiol.">
        <title>Listeria floridensis sp. nov., Listeria aquatica sp. nov., Listeria cornellensis sp. nov., Listeria riparia sp. nov. and Listeria grandensis sp. nov., from agricultural and natural environments.</title>
        <authorList>
            <person name="den Bakker H.C."/>
            <person name="Warchocki S."/>
            <person name="Wright E.M."/>
            <person name="Allred A.F."/>
            <person name="Ahlstrom C."/>
            <person name="Manuel C.S."/>
            <person name="Stasiewicz M.J."/>
            <person name="Burrell A."/>
            <person name="Roof S."/>
            <person name="Strawn L."/>
            <person name="Fortes E.D."/>
            <person name="Nightingale K.K."/>
            <person name="Kephart D."/>
            <person name="Wiedmann M."/>
        </authorList>
    </citation>
    <scope>NUCLEOTIDE SEQUENCE [LARGE SCALE GENOMIC DNA]</scope>
    <source>
        <strain evidence="15 16">FSL S10-1187</strain>
    </source>
</reference>
<proteinExistence type="inferred from homology"/>
<dbReference type="NCBIfam" id="NF010816">
    <property type="entry name" value="PRK14220.1"/>
    <property type="match status" value="1"/>
</dbReference>
<keyword evidence="10 14" id="KW-0407">Ion channel</keyword>
<feature type="transmembrane region" description="Helical" evidence="14">
    <location>
        <begin position="46"/>
        <end position="73"/>
    </location>
</feature>
<evidence type="ECO:0000313" key="16">
    <source>
        <dbReference type="Proteomes" id="UP000019249"/>
    </source>
</evidence>
<gene>
    <name evidence="14" type="primary">fluC</name>
    <name evidence="14" type="synonym">crcB</name>
    <name evidence="15" type="ORF">MFLO_12411</name>
</gene>
<dbReference type="PANTHER" id="PTHR28259:SF16">
    <property type="entry name" value="FLUORIDE-SPECIFIC ION CHANNEL FLUC 2"/>
    <property type="match status" value="1"/>
</dbReference>
<evidence type="ECO:0000256" key="4">
    <source>
        <dbReference type="ARBA" id="ARBA00022692"/>
    </source>
</evidence>
<dbReference type="HAMAP" id="MF_00454">
    <property type="entry name" value="FluC"/>
    <property type="match status" value="1"/>
</dbReference>
<evidence type="ECO:0000256" key="14">
    <source>
        <dbReference type="HAMAP-Rule" id="MF_00454"/>
    </source>
</evidence>
<evidence type="ECO:0000256" key="10">
    <source>
        <dbReference type="ARBA" id="ARBA00023303"/>
    </source>
</evidence>
<dbReference type="InterPro" id="IPR003691">
    <property type="entry name" value="FluC"/>
</dbReference>
<evidence type="ECO:0000256" key="1">
    <source>
        <dbReference type="ARBA" id="ARBA00004651"/>
    </source>
</evidence>
<comment type="activity regulation">
    <text evidence="14">Na(+) is not transported, but it plays an essential structural role and its presence is essential for fluoride channel function.</text>
</comment>
<keyword evidence="7 14" id="KW-0915">Sodium</keyword>